<protein>
    <submittedName>
        <fullName evidence="1">Uncharacterized protein</fullName>
    </submittedName>
</protein>
<keyword evidence="2" id="KW-1185">Reference proteome</keyword>
<gene>
    <name evidence="1" type="ORF">AB852_00740</name>
</gene>
<evidence type="ECO:0000313" key="1">
    <source>
        <dbReference type="EMBL" id="OKH95422.1"/>
    </source>
</evidence>
<dbReference type="SUPFAM" id="SSF109709">
    <property type="entry name" value="KorB DNA-binding domain-like"/>
    <property type="match status" value="1"/>
</dbReference>
<sequence length="160" mass="18125">MTSLPSNMELSRLHRQGVTDVQIAARYGVTRQAVNKRLKLLKLSSKPPLTAKANALVPWNVLAGQAGEPTHHTAYPLEGLKMLLRLRMGDDTLSQRQRADGERFERRLRKNPNLVLDYDRESVSGFFWRERTPEDGKLIVAWPAGVERPVEDIALLEMPS</sequence>
<organism evidence="1 2">
    <name type="scientific">Streptomyces uncialis</name>
    <dbReference type="NCBI Taxonomy" id="1048205"/>
    <lineage>
        <taxon>Bacteria</taxon>
        <taxon>Bacillati</taxon>
        <taxon>Actinomycetota</taxon>
        <taxon>Actinomycetes</taxon>
        <taxon>Kitasatosporales</taxon>
        <taxon>Streptomycetaceae</taxon>
        <taxon>Streptomyces</taxon>
    </lineage>
</organism>
<name>A0A1Q4VC24_9ACTN</name>
<dbReference type="STRING" id="1048205.AB852_00740"/>
<proteinExistence type="predicted"/>
<dbReference type="Proteomes" id="UP000186455">
    <property type="component" value="Unassembled WGS sequence"/>
</dbReference>
<accession>A0A1Q4VC24</accession>
<evidence type="ECO:0000313" key="2">
    <source>
        <dbReference type="Proteomes" id="UP000186455"/>
    </source>
</evidence>
<comment type="caution">
    <text evidence="1">The sequence shown here is derived from an EMBL/GenBank/DDBJ whole genome shotgun (WGS) entry which is preliminary data.</text>
</comment>
<reference evidence="1 2" key="1">
    <citation type="submission" date="2015-06" db="EMBL/GenBank/DDBJ databases">
        <title>Cloning and characterization of the uncialamcin biosynthetic gene cluster.</title>
        <authorList>
            <person name="Yan X."/>
            <person name="Huang T."/>
            <person name="Ge H."/>
            <person name="Shen B."/>
        </authorList>
    </citation>
    <scope>NUCLEOTIDE SEQUENCE [LARGE SCALE GENOMIC DNA]</scope>
    <source>
        <strain evidence="1 2">DCA2648</strain>
    </source>
</reference>
<dbReference type="EMBL" id="LFBV01000001">
    <property type="protein sequence ID" value="OKH95422.1"/>
    <property type="molecule type" value="Genomic_DNA"/>
</dbReference>
<dbReference type="AlphaFoldDB" id="A0A1Q4VC24"/>
<dbReference type="RefSeq" id="WP_073782545.1">
    <property type="nucleotide sequence ID" value="NZ_LFBV01000001.1"/>
</dbReference>